<evidence type="ECO:0000256" key="4">
    <source>
        <dbReference type="SAM" id="MobiDB-lite"/>
    </source>
</evidence>
<keyword evidence="3" id="KW-0436">Ligase</keyword>
<dbReference type="Proteomes" id="UP001243364">
    <property type="component" value="Unassembled WGS sequence"/>
</dbReference>
<dbReference type="EMBL" id="JAUSYA010000001">
    <property type="protein sequence ID" value="MDQ0686524.1"/>
    <property type="molecule type" value="Genomic_DNA"/>
</dbReference>
<dbReference type="Gene3D" id="3.40.50.800">
    <property type="entry name" value="Anticodon-binding domain"/>
    <property type="match status" value="1"/>
</dbReference>
<keyword evidence="2" id="KW-0547">Nucleotide-binding</keyword>
<name>A0ABU0Q777_STRAH</name>
<organism evidence="6 7">
    <name type="scientific">Streptomyces achromogenes</name>
    <dbReference type="NCBI Taxonomy" id="67255"/>
    <lineage>
        <taxon>Bacteria</taxon>
        <taxon>Bacillati</taxon>
        <taxon>Actinomycetota</taxon>
        <taxon>Actinomycetes</taxon>
        <taxon>Kitasatosporales</taxon>
        <taxon>Streptomycetaceae</taxon>
        <taxon>Streptomyces</taxon>
    </lineage>
</organism>
<dbReference type="Pfam" id="PF03129">
    <property type="entry name" value="HGTP_anticodon"/>
    <property type="match status" value="1"/>
</dbReference>
<evidence type="ECO:0000256" key="2">
    <source>
        <dbReference type="ARBA" id="ARBA00022840"/>
    </source>
</evidence>
<protein>
    <submittedName>
        <fullName evidence="6">Prolyl-tRNA synthetase</fullName>
    </submittedName>
</protein>
<dbReference type="Gene3D" id="3.30.930.10">
    <property type="entry name" value="Bira Bifunctional Protein, Domain 2"/>
    <property type="match status" value="1"/>
</dbReference>
<sequence length="386" mass="42075">MAEAPVLTPRAQDFPRWYQDLIGKAELADNGPVRGTMVIRPYGYGLWERMQAETDARIKRTGAENAYFPLLIPQSYLTREADHVECFAPELAVVTHGGGKELEEPAVVRPTSETIVNEYFSRWVQSYRDLPLLINQWANVVRWELRPRLFLRTSESSGRRATPRTPPTRRPATSRGSTTRMIGALVMTHGDDDGLRVPPRLAQIQVVVLAVADDEAVLAKVRELGGRLAAAGLRVRVDDRTDVPLGRRAVDWELKGVPVRVEIGPRDLADGTAMLVRRIPGGKEAVAVDALAGLLPVVLEEDQALLPRQSRERRESRTADVSTVGEAVEAVGADGWARVPLAALDEEGEAGPAEQSLTVRCLVAEDGAVPDDGDAPGNVAVVARAC</sequence>
<proteinExistence type="predicted"/>
<reference evidence="6 7" key="1">
    <citation type="submission" date="2023-07" db="EMBL/GenBank/DDBJ databases">
        <title>Comparative genomics of wheat-associated soil bacteria to identify genetic determinants of phenazine resistance.</title>
        <authorList>
            <person name="Mouncey N."/>
        </authorList>
    </citation>
    <scope>NUCLEOTIDE SEQUENCE [LARGE SCALE GENOMIC DNA]</scope>
    <source>
        <strain evidence="6 7">W4I19-2</strain>
    </source>
</reference>
<evidence type="ECO:0000259" key="5">
    <source>
        <dbReference type="PROSITE" id="PS50862"/>
    </source>
</evidence>
<gene>
    <name evidence="6" type="ORF">QFZ56_005487</name>
</gene>
<feature type="region of interest" description="Disordered" evidence="4">
    <location>
        <begin position="155"/>
        <end position="177"/>
    </location>
</feature>
<dbReference type="SUPFAM" id="SSF55681">
    <property type="entry name" value="Class II aaRS and biotin synthetases"/>
    <property type="match status" value="1"/>
</dbReference>
<dbReference type="PANTHER" id="PTHR43382">
    <property type="entry name" value="PROLYL-TRNA SYNTHETASE"/>
    <property type="match status" value="1"/>
</dbReference>
<dbReference type="InterPro" id="IPR045864">
    <property type="entry name" value="aa-tRNA-synth_II/BPL/LPL"/>
</dbReference>
<evidence type="ECO:0000256" key="3">
    <source>
        <dbReference type="ARBA" id="ARBA00023146"/>
    </source>
</evidence>
<dbReference type="InterPro" id="IPR004154">
    <property type="entry name" value="Anticodon-bd"/>
</dbReference>
<evidence type="ECO:0000313" key="6">
    <source>
        <dbReference type="EMBL" id="MDQ0686524.1"/>
    </source>
</evidence>
<accession>A0ABU0Q777</accession>
<feature type="domain" description="Aminoacyl-transfer RNA synthetases class-II family profile" evidence="5">
    <location>
        <begin position="34"/>
        <end position="155"/>
    </location>
</feature>
<dbReference type="PANTHER" id="PTHR43382:SF3">
    <property type="entry name" value="PROLINE--TRNA LIGASE, CHLOROPLASTIC_MITOCHONDRIAL"/>
    <property type="match status" value="1"/>
</dbReference>
<comment type="caution">
    <text evidence="6">The sequence shown here is derived from an EMBL/GenBank/DDBJ whole genome shotgun (WGS) entry which is preliminary data.</text>
</comment>
<evidence type="ECO:0000313" key="7">
    <source>
        <dbReference type="Proteomes" id="UP001243364"/>
    </source>
</evidence>
<evidence type="ECO:0000256" key="1">
    <source>
        <dbReference type="ARBA" id="ARBA00022490"/>
    </source>
</evidence>
<keyword evidence="1" id="KW-0963">Cytoplasm</keyword>
<keyword evidence="2" id="KW-0067">ATP-binding</keyword>
<dbReference type="InterPro" id="IPR006195">
    <property type="entry name" value="aa-tRNA-synth_II"/>
</dbReference>
<dbReference type="InterPro" id="IPR036621">
    <property type="entry name" value="Anticodon-bd_dom_sf"/>
</dbReference>
<dbReference type="PROSITE" id="PS50862">
    <property type="entry name" value="AA_TRNA_LIGASE_II"/>
    <property type="match status" value="1"/>
</dbReference>
<keyword evidence="3" id="KW-0030">Aminoacyl-tRNA synthetase</keyword>
<keyword evidence="7" id="KW-1185">Reference proteome</keyword>
<dbReference type="SUPFAM" id="SSF52954">
    <property type="entry name" value="Class II aaRS ABD-related"/>
    <property type="match status" value="1"/>
</dbReference>
<dbReference type="InterPro" id="IPR004499">
    <property type="entry name" value="Pro-tRNA-ligase_IIa_arc-type"/>
</dbReference>